<comment type="caution">
    <text evidence="2">The sequence shown here is derived from an EMBL/GenBank/DDBJ whole genome shotgun (WGS) entry which is preliminary data.</text>
</comment>
<accession>A0A9W8X159</accession>
<proteinExistence type="predicted"/>
<feature type="compositionally biased region" description="Low complexity" evidence="1">
    <location>
        <begin position="601"/>
        <end position="617"/>
    </location>
</feature>
<feature type="compositionally biased region" description="Basic and acidic residues" evidence="1">
    <location>
        <begin position="355"/>
        <end position="364"/>
    </location>
</feature>
<gene>
    <name evidence="2" type="ORF">N0V87_004561</name>
</gene>
<feature type="compositionally biased region" description="Low complexity" evidence="1">
    <location>
        <begin position="638"/>
        <end position="658"/>
    </location>
</feature>
<name>A0A9W8X159_9PLEO</name>
<evidence type="ECO:0000256" key="1">
    <source>
        <dbReference type="SAM" id="MobiDB-lite"/>
    </source>
</evidence>
<evidence type="ECO:0000313" key="3">
    <source>
        <dbReference type="Proteomes" id="UP001140562"/>
    </source>
</evidence>
<feature type="region of interest" description="Disordered" evidence="1">
    <location>
        <begin position="233"/>
        <end position="269"/>
    </location>
</feature>
<feature type="compositionally biased region" description="Polar residues" evidence="1">
    <location>
        <begin position="248"/>
        <end position="269"/>
    </location>
</feature>
<feature type="region of interest" description="Disordered" evidence="1">
    <location>
        <begin position="547"/>
        <end position="568"/>
    </location>
</feature>
<dbReference type="Proteomes" id="UP001140562">
    <property type="component" value="Unassembled WGS sequence"/>
</dbReference>
<protein>
    <submittedName>
        <fullName evidence="2">Uncharacterized protein</fullName>
    </submittedName>
</protein>
<feature type="region of interest" description="Disordered" evidence="1">
    <location>
        <begin position="769"/>
        <end position="836"/>
    </location>
</feature>
<feature type="region of interest" description="Disordered" evidence="1">
    <location>
        <begin position="425"/>
        <end position="485"/>
    </location>
</feature>
<evidence type="ECO:0000313" key="2">
    <source>
        <dbReference type="EMBL" id="KAJ4337605.1"/>
    </source>
</evidence>
<dbReference type="EMBL" id="JAPEUV010000037">
    <property type="protein sequence ID" value="KAJ4337605.1"/>
    <property type="molecule type" value="Genomic_DNA"/>
</dbReference>
<sequence length="1339" mass="142031">MAGIPSSQPPRQTDMELISEVTADHLQHVHHDGQLTAEMRGYLDKIKECRRKQRQEEIRATQTAISTIQARMQHEAPFTLSEREKYGSFNGTEVDSAPELLLDKLDTETQTETPVTADRILERTDESMKEAELPTVRYSTLAENSAAMASAWAEDLPALTAEAEEKAVKELKQASVLDYSKKSPIVSTEEISEDANQTPVPEVDEAESSAGDMQWVPTSHALPIGSYQGTFLLDSDDEDSSGESDASCLSSPLLRSTTPDSEVSSPTSSEYLLATKPNFPVAEDGFDLCEAIQTLHLEEESDDHGTGSRIGGLSDNGDTTNPVGNLQRVSADDTNHGLDVSQSGSAAVCDVVKDVEDHQSRPTEDGVNFDDQESLIEGGNDAASDEHIPTSAAEEAAHLSATTESKLESVIDDNSDEGTSILLEEVEVSGPSTVVEPEYRYDGNDGGQFPDDLQSEADANNHNAGTTQSESAPVEGDMIGDGGIPEAFRKENEAEAHEPASEVDASQSAGAGILESNFAAVVGAIHTTDQSAQDSLIRDDGADDIVQDAASSNGDTARLNPPAQDIGSFSTDIASSELEDAAPTYTAASSFPLQAASAAPAASTVVPVEPSQVQPSTRTPDIDMSGACDAESSLQAKQPSVQQSLPQVQVTSSSSVSDLVSTADDVDMAFEKMFDILQASSAPETNSNNAMDVVAADDSGLHPASIILPGTKPAAEALPESQETLPPISAHVSSQLGLSTATPQAASFGPAAPTLPPAATISMQASTSAPNVNISDTHGDGSSSGSTAQDTVQGGTADATSVAAQESSQMDDVQSSSGTASPVVQPSAAQVTDQGDVTNAIPAPAAENFEMNNVQSLLDTSSPGVPPSAPKLDPSPAKVPGDHPIWNELSDLGPKLLGYLKTEIKRRSTINLPSNVVGYIRTAKASHSASHLLITLLKAAPSVTLLQLVTLRDRVVQARQRNATAQVAPAVVSAQPQPAVPASVPTDLAVTLASSTAMPTPTATNPSGPPSQSATTSAAGAWVLSTFPATGNPSTSTQAHNAPSDNTTLAVATSPVTQEEDINLEISYVIEQLRRARFYIANVPWAVNFNHMFDLPFNNEALMTKLAKYIIDHSDWGNGDTKKAGNKISAAFQGGGFSIPILIWTCCIFLHKTNLQPVDVSTIKRGAKSSCQDQRVKTVRSLFETIARSQYFNVTTGLFTQCMTWKEMKELAVNEEIGWLGPHFLSISSKEQRHYDKHMQERKDFWGDIANMRRHLKAQYPDPTLQSFLANDPEADPTAPTGSKRGAQPTQTVAAKRAKPLTDAVSPPPPSPVQNDRRRGRDNEDEIAEAPSSKRRHDE</sequence>
<keyword evidence="3" id="KW-1185">Reference proteome</keyword>
<feature type="region of interest" description="Disordered" evidence="1">
    <location>
        <begin position="857"/>
        <end position="876"/>
    </location>
</feature>
<feature type="compositionally biased region" description="Polar residues" evidence="1">
    <location>
        <begin position="457"/>
        <end position="471"/>
    </location>
</feature>
<feature type="region of interest" description="Disordered" evidence="1">
    <location>
        <begin position="355"/>
        <end position="386"/>
    </location>
</feature>
<feature type="region of interest" description="Disordered" evidence="1">
    <location>
        <begin position="601"/>
        <end position="658"/>
    </location>
</feature>
<feature type="region of interest" description="Disordered" evidence="1">
    <location>
        <begin position="1265"/>
        <end position="1339"/>
    </location>
</feature>
<reference evidence="2" key="1">
    <citation type="submission" date="2022-10" db="EMBL/GenBank/DDBJ databases">
        <title>Tapping the CABI collections for fungal endophytes: first genome assemblies for Collariella, Neodidymelliopsis, Ascochyta clinopodiicola, Didymella pomorum, Didymosphaeria variabile, Neocosmospora piperis and Neocucurbitaria cava.</title>
        <authorList>
            <person name="Hill R."/>
        </authorList>
    </citation>
    <scope>NUCLEOTIDE SEQUENCE</scope>
    <source>
        <strain evidence="2">IMI 360193</strain>
    </source>
</reference>
<feature type="region of interest" description="Disordered" evidence="1">
    <location>
        <begin position="186"/>
        <end position="212"/>
    </location>
</feature>
<feature type="region of interest" description="Disordered" evidence="1">
    <location>
        <begin position="298"/>
        <end position="330"/>
    </location>
</feature>
<feature type="compositionally biased region" description="Polar residues" evidence="1">
    <location>
        <begin position="316"/>
        <end position="328"/>
    </location>
</feature>
<dbReference type="OrthoDB" id="10687744at2759"/>
<organism evidence="2 3">
    <name type="scientific">Didymella glomerata</name>
    <dbReference type="NCBI Taxonomy" id="749621"/>
    <lineage>
        <taxon>Eukaryota</taxon>
        <taxon>Fungi</taxon>
        <taxon>Dikarya</taxon>
        <taxon>Ascomycota</taxon>
        <taxon>Pezizomycotina</taxon>
        <taxon>Dothideomycetes</taxon>
        <taxon>Pleosporomycetidae</taxon>
        <taxon>Pleosporales</taxon>
        <taxon>Pleosporineae</taxon>
        <taxon>Didymellaceae</taxon>
        <taxon>Didymella</taxon>
    </lineage>
</organism>
<feature type="compositionally biased region" description="Polar residues" evidence="1">
    <location>
        <begin position="788"/>
        <end position="836"/>
    </location>
</feature>